<dbReference type="InterPro" id="IPR036291">
    <property type="entry name" value="NAD(P)-bd_dom_sf"/>
</dbReference>
<keyword evidence="5" id="KW-1185">Reference proteome</keyword>
<dbReference type="InterPro" id="IPR002347">
    <property type="entry name" value="SDR_fam"/>
</dbReference>
<proteinExistence type="inferred from homology"/>
<evidence type="ECO:0000256" key="2">
    <source>
        <dbReference type="ARBA" id="ARBA00023002"/>
    </source>
</evidence>
<evidence type="ECO:0000256" key="1">
    <source>
        <dbReference type="ARBA" id="ARBA00006484"/>
    </source>
</evidence>
<comment type="similarity">
    <text evidence="1">Belongs to the short-chain dehydrogenases/reductases (SDR) family.</text>
</comment>
<evidence type="ECO:0000313" key="4">
    <source>
        <dbReference type="EMBL" id="CAB3780368.1"/>
    </source>
</evidence>
<accession>A0A6S7AWW9</accession>
<evidence type="ECO:0008006" key="6">
    <source>
        <dbReference type="Google" id="ProtNLM"/>
    </source>
</evidence>
<evidence type="ECO:0000256" key="3">
    <source>
        <dbReference type="SAM" id="MobiDB-lite"/>
    </source>
</evidence>
<gene>
    <name evidence="4" type="ORF">LMG28614_01047</name>
</gene>
<dbReference type="PANTHER" id="PTHR43669">
    <property type="entry name" value="5-KETO-D-GLUCONATE 5-REDUCTASE"/>
    <property type="match status" value="1"/>
</dbReference>
<feature type="region of interest" description="Disordered" evidence="3">
    <location>
        <begin position="40"/>
        <end position="69"/>
    </location>
</feature>
<dbReference type="SUPFAM" id="SSF51735">
    <property type="entry name" value="NAD(P)-binding Rossmann-fold domains"/>
    <property type="match status" value="1"/>
</dbReference>
<reference evidence="4 5" key="1">
    <citation type="submission" date="2020-04" db="EMBL/GenBank/DDBJ databases">
        <authorList>
            <person name="De Canck E."/>
        </authorList>
    </citation>
    <scope>NUCLEOTIDE SEQUENCE [LARGE SCALE GENOMIC DNA]</scope>
    <source>
        <strain evidence="4 5">LMG 28614</strain>
    </source>
</reference>
<organism evidence="4 5">
    <name type="scientific">Paraburkholderia ultramafica</name>
    <dbReference type="NCBI Taxonomy" id="1544867"/>
    <lineage>
        <taxon>Bacteria</taxon>
        <taxon>Pseudomonadati</taxon>
        <taxon>Pseudomonadota</taxon>
        <taxon>Betaproteobacteria</taxon>
        <taxon>Burkholderiales</taxon>
        <taxon>Burkholderiaceae</taxon>
        <taxon>Paraburkholderia</taxon>
    </lineage>
</organism>
<dbReference type="Proteomes" id="UP000494365">
    <property type="component" value="Unassembled WGS sequence"/>
</dbReference>
<dbReference type="EMBL" id="CADIKK010000003">
    <property type="protein sequence ID" value="CAB3780368.1"/>
    <property type="molecule type" value="Genomic_DNA"/>
</dbReference>
<dbReference type="GO" id="GO:0016491">
    <property type="term" value="F:oxidoreductase activity"/>
    <property type="evidence" value="ECO:0007669"/>
    <property type="project" value="UniProtKB-KW"/>
</dbReference>
<dbReference type="AlphaFoldDB" id="A0A6S7AWW9"/>
<dbReference type="Gene3D" id="3.40.50.720">
    <property type="entry name" value="NAD(P)-binding Rossmann-like Domain"/>
    <property type="match status" value="1"/>
</dbReference>
<sequence>MIDQTRRVALVTGGANGIGWATAQRFAQQGYSVAVADQEAERARERAQQLGAAHADGPARAAGGNRAGHQLPRVGRRELHHRHGAERGWPLACVRRSRRLTAHASRMRVRHRQPHYP</sequence>
<dbReference type="Pfam" id="PF00106">
    <property type="entry name" value="adh_short"/>
    <property type="match status" value="1"/>
</dbReference>
<evidence type="ECO:0000313" key="5">
    <source>
        <dbReference type="Proteomes" id="UP000494365"/>
    </source>
</evidence>
<dbReference type="PANTHER" id="PTHR43669:SF3">
    <property type="entry name" value="ALCOHOL DEHYDROGENASE, PUTATIVE (AFU_ORTHOLOGUE AFUA_3G03445)-RELATED"/>
    <property type="match status" value="1"/>
</dbReference>
<feature type="compositionally biased region" description="Low complexity" evidence="3">
    <location>
        <begin position="48"/>
        <end position="68"/>
    </location>
</feature>
<protein>
    <recommendedName>
        <fullName evidence="6">Short chain dehydrogenase</fullName>
    </recommendedName>
</protein>
<keyword evidence="2" id="KW-0560">Oxidoreductase</keyword>
<name>A0A6S7AWW9_9BURK</name>